<dbReference type="InParanoid" id="A0A2J7QDW0"/>
<dbReference type="Proteomes" id="UP000235965">
    <property type="component" value="Unassembled WGS sequence"/>
</dbReference>
<accession>A0A2J7QDW0</accession>
<protein>
    <recommendedName>
        <fullName evidence="3">Endonuclease/exonuclease/phosphatase domain-containing protein</fullName>
    </recommendedName>
</protein>
<evidence type="ECO:0000313" key="1">
    <source>
        <dbReference type="EMBL" id="PNF26775.1"/>
    </source>
</evidence>
<keyword evidence="2" id="KW-1185">Reference proteome</keyword>
<sequence length="171" mass="19874">MDLFYMSDFEISPPQCPTHYSPTGNGDVLDIVVHKNIRMSDVTVSNILDSDHLPIVFHILDHVKIRNLLEPTEEFTDWERFQSLALEKVTLLDINNDLPGLGRLLKHKQRLRKLWQETRDPACKTALNWVTKSIMRMTRKKALERWETKIGNAEVTSQGIWPIAKSLLKRD</sequence>
<organism evidence="1 2">
    <name type="scientific">Cryptotermes secundus</name>
    <dbReference type="NCBI Taxonomy" id="105785"/>
    <lineage>
        <taxon>Eukaryota</taxon>
        <taxon>Metazoa</taxon>
        <taxon>Ecdysozoa</taxon>
        <taxon>Arthropoda</taxon>
        <taxon>Hexapoda</taxon>
        <taxon>Insecta</taxon>
        <taxon>Pterygota</taxon>
        <taxon>Neoptera</taxon>
        <taxon>Polyneoptera</taxon>
        <taxon>Dictyoptera</taxon>
        <taxon>Blattodea</taxon>
        <taxon>Blattoidea</taxon>
        <taxon>Termitoidae</taxon>
        <taxon>Kalotermitidae</taxon>
        <taxon>Cryptotermitinae</taxon>
        <taxon>Cryptotermes</taxon>
    </lineage>
</organism>
<proteinExistence type="predicted"/>
<evidence type="ECO:0000313" key="2">
    <source>
        <dbReference type="Proteomes" id="UP000235965"/>
    </source>
</evidence>
<dbReference type="AlphaFoldDB" id="A0A2J7QDW0"/>
<comment type="caution">
    <text evidence="1">The sequence shown here is derived from an EMBL/GenBank/DDBJ whole genome shotgun (WGS) entry which is preliminary data.</text>
</comment>
<reference evidence="1 2" key="1">
    <citation type="submission" date="2017-12" db="EMBL/GenBank/DDBJ databases">
        <title>Hemimetabolous genomes reveal molecular basis of termite eusociality.</title>
        <authorList>
            <person name="Harrison M.C."/>
            <person name="Jongepier E."/>
            <person name="Robertson H.M."/>
            <person name="Arning N."/>
            <person name="Bitard-Feildel T."/>
            <person name="Chao H."/>
            <person name="Childers C.P."/>
            <person name="Dinh H."/>
            <person name="Doddapaneni H."/>
            <person name="Dugan S."/>
            <person name="Gowin J."/>
            <person name="Greiner C."/>
            <person name="Han Y."/>
            <person name="Hu H."/>
            <person name="Hughes D.S.T."/>
            <person name="Huylmans A.-K."/>
            <person name="Kemena C."/>
            <person name="Kremer L.P.M."/>
            <person name="Lee S.L."/>
            <person name="Lopez-Ezquerra A."/>
            <person name="Mallet L."/>
            <person name="Monroy-Kuhn J.M."/>
            <person name="Moser A."/>
            <person name="Murali S.C."/>
            <person name="Muzny D.M."/>
            <person name="Otani S."/>
            <person name="Piulachs M.-D."/>
            <person name="Poelchau M."/>
            <person name="Qu J."/>
            <person name="Schaub F."/>
            <person name="Wada-Katsumata A."/>
            <person name="Worley K.C."/>
            <person name="Xie Q."/>
            <person name="Ylla G."/>
            <person name="Poulsen M."/>
            <person name="Gibbs R.A."/>
            <person name="Schal C."/>
            <person name="Richards S."/>
            <person name="Belles X."/>
            <person name="Korb J."/>
            <person name="Bornberg-Bauer E."/>
        </authorList>
    </citation>
    <scope>NUCLEOTIDE SEQUENCE [LARGE SCALE GENOMIC DNA]</scope>
    <source>
        <tissue evidence="1">Whole body</tissue>
    </source>
</reference>
<dbReference type="EMBL" id="NEVH01015450">
    <property type="protein sequence ID" value="PNF26775.1"/>
    <property type="molecule type" value="Genomic_DNA"/>
</dbReference>
<evidence type="ECO:0008006" key="3">
    <source>
        <dbReference type="Google" id="ProtNLM"/>
    </source>
</evidence>
<name>A0A2J7QDW0_9NEOP</name>
<gene>
    <name evidence="1" type="ORF">B7P43_G18023</name>
</gene>